<dbReference type="FunFam" id="3.30.50.10:FF:000055">
    <property type="entry name" value="GATA transcription factor 21"/>
    <property type="match status" value="1"/>
</dbReference>
<dbReference type="PANTHER" id="PTHR47255">
    <property type="entry name" value="GATA TRANSCRIPTION FACTOR 22-RELATED"/>
    <property type="match status" value="1"/>
</dbReference>
<evidence type="ECO:0000259" key="12">
    <source>
        <dbReference type="PROSITE" id="PS50114"/>
    </source>
</evidence>
<dbReference type="CDD" id="cd00202">
    <property type="entry name" value="ZnF_GATA"/>
    <property type="match status" value="1"/>
</dbReference>
<evidence type="ECO:0000256" key="8">
    <source>
        <dbReference type="ARBA" id="ARBA00023242"/>
    </source>
</evidence>
<dbReference type="GO" id="GO:0008270">
    <property type="term" value="F:zinc ion binding"/>
    <property type="evidence" value="ECO:0007669"/>
    <property type="project" value="UniProtKB-KW"/>
</dbReference>
<evidence type="ECO:0000256" key="1">
    <source>
        <dbReference type="ARBA" id="ARBA00004123"/>
    </source>
</evidence>
<keyword evidence="3 10" id="KW-0863">Zinc-finger</keyword>
<evidence type="ECO:0000256" key="9">
    <source>
        <dbReference type="ARBA" id="ARBA00024019"/>
    </source>
</evidence>
<comment type="caution">
    <text evidence="13">The sequence shown here is derived from an EMBL/GenBank/DDBJ whole genome shotgun (WGS) entry which is preliminary data.</text>
</comment>
<name>A0AAE2CSG9_9LAMI</name>
<protein>
    <submittedName>
        <fullName evidence="13">GATA transcription factor 22</fullName>
    </submittedName>
</protein>
<evidence type="ECO:0000256" key="7">
    <source>
        <dbReference type="ARBA" id="ARBA00023163"/>
    </source>
</evidence>
<dbReference type="Pfam" id="PF00320">
    <property type="entry name" value="GATA"/>
    <property type="match status" value="1"/>
</dbReference>
<feature type="region of interest" description="Disordered" evidence="11">
    <location>
        <begin position="253"/>
        <end position="290"/>
    </location>
</feature>
<feature type="compositionally biased region" description="Polar residues" evidence="11">
    <location>
        <begin position="274"/>
        <end position="288"/>
    </location>
</feature>
<accession>A0AAE2CSG9</accession>
<evidence type="ECO:0000256" key="11">
    <source>
        <dbReference type="SAM" id="MobiDB-lite"/>
    </source>
</evidence>
<keyword evidence="14" id="KW-1185">Reference proteome</keyword>
<reference evidence="13" key="1">
    <citation type="submission" date="2020-06" db="EMBL/GenBank/DDBJ databases">
        <authorList>
            <person name="Li T."/>
            <person name="Hu X."/>
            <person name="Zhang T."/>
            <person name="Song X."/>
            <person name="Zhang H."/>
            <person name="Dai N."/>
            <person name="Sheng W."/>
            <person name="Hou X."/>
            <person name="Wei L."/>
        </authorList>
    </citation>
    <scope>NUCLEOTIDE SEQUENCE</scope>
    <source>
        <strain evidence="13">3651</strain>
        <tissue evidence="13">Leaf</tissue>
    </source>
</reference>
<dbReference type="InterPro" id="IPR052138">
    <property type="entry name" value="GATA_ZnFinger_Domain"/>
</dbReference>
<dbReference type="SUPFAM" id="SSF57716">
    <property type="entry name" value="Glucocorticoid receptor-like (DNA-binding domain)"/>
    <property type="match status" value="1"/>
</dbReference>
<dbReference type="Gene3D" id="3.30.50.10">
    <property type="entry name" value="Erythroid Transcription Factor GATA-1, subunit A"/>
    <property type="match status" value="1"/>
</dbReference>
<keyword evidence="8" id="KW-0539">Nucleus</keyword>
<evidence type="ECO:0000256" key="6">
    <source>
        <dbReference type="ARBA" id="ARBA00023125"/>
    </source>
</evidence>
<reference evidence="13" key="2">
    <citation type="journal article" date="2024" name="Plant">
        <title>Genomic evolution and insights into agronomic trait innovations of Sesamum species.</title>
        <authorList>
            <person name="Miao H."/>
            <person name="Wang L."/>
            <person name="Qu L."/>
            <person name="Liu H."/>
            <person name="Sun Y."/>
            <person name="Le M."/>
            <person name="Wang Q."/>
            <person name="Wei S."/>
            <person name="Zheng Y."/>
            <person name="Lin W."/>
            <person name="Duan Y."/>
            <person name="Cao H."/>
            <person name="Xiong S."/>
            <person name="Wang X."/>
            <person name="Wei L."/>
            <person name="Li C."/>
            <person name="Ma Q."/>
            <person name="Ju M."/>
            <person name="Zhao R."/>
            <person name="Li G."/>
            <person name="Mu C."/>
            <person name="Tian Q."/>
            <person name="Mei H."/>
            <person name="Zhang T."/>
            <person name="Gao T."/>
            <person name="Zhang H."/>
        </authorList>
    </citation>
    <scope>NUCLEOTIDE SEQUENCE</scope>
    <source>
        <strain evidence="13">3651</strain>
    </source>
</reference>
<keyword evidence="2" id="KW-0479">Metal-binding</keyword>
<comment type="similarity">
    <text evidence="9">Belongs to the type IV zinc-finger family. Class B subfamily.</text>
</comment>
<evidence type="ECO:0000313" key="14">
    <source>
        <dbReference type="Proteomes" id="UP001293254"/>
    </source>
</evidence>
<proteinExistence type="inferred from homology"/>
<evidence type="ECO:0000256" key="3">
    <source>
        <dbReference type="ARBA" id="ARBA00022771"/>
    </source>
</evidence>
<keyword evidence="6" id="KW-0238">DNA-binding</keyword>
<dbReference type="EMBL" id="JACGWO010000003">
    <property type="protein sequence ID" value="KAK4432906.1"/>
    <property type="molecule type" value="Genomic_DNA"/>
</dbReference>
<evidence type="ECO:0000256" key="2">
    <source>
        <dbReference type="ARBA" id="ARBA00022723"/>
    </source>
</evidence>
<evidence type="ECO:0000256" key="5">
    <source>
        <dbReference type="ARBA" id="ARBA00023015"/>
    </source>
</evidence>
<feature type="domain" description="GATA-type" evidence="12">
    <location>
        <begin position="186"/>
        <end position="222"/>
    </location>
</feature>
<dbReference type="InterPro" id="IPR013088">
    <property type="entry name" value="Znf_NHR/GATA"/>
</dbReference>
<feature type="region of interest" description="Disordered" evidence="11">
    <location>
        <begin position="153"/>
        <end position="187"/>
    </location>
</feature>
<dbReference type="Proteomes" id="UP001293254">
    <property type="component" value="Unassembled WGS sequence"/>
</dbReference>
<gene>
    <name evidence="13" type="ORF">Salat_1052800</name>
</gene>
<dbReference type="SMART" id="SM00401">
    <property type="entry name" value="ZnF_GATA"/>
    <property type="match status" value="1"/>
</dbReference>
<dbReference type="GO" id="GO:0000976">
    <property type="term" value="F:transcription cis-regulatory region binding"/>
    <property type="evidence" value="ECO:0007669"/>
    <property type="project" value="UniProtKB-ARBA"/>
</dbReference>
<keyword evidence="5" id="KW-0805">Transcription regulation</keyword>
<evidence type="ECO:0000256" key="10">
    <source>
        <dbReference type="PROSITE-ProRule" id="PRU00094"/>
    </source>
</evidence>
<keyword evidence="7" id="KW-0804">Transcription</keyword>
<dbReference type="GO" id="GO:0005634">
    <property type="term" value="C:nucleus"/>
    <property type="evidence" value="ECO:0007669"/>
    <property type="project" value="UniProtKB-SubCell"/>
</dbReference>
<organism evidence="13 14">
    <name type="scientific">Sesamum alatum</name>
    <dbReference type="NCBI Taxonomy" id="300844"/>
    <lineage>
        <taxon>Eukaryota</taxon>
        <taxon>Viridiplantae</taxon>
        <taxon>Streptophyta</taxon>
        <taxon>Embryophyta</taxon>
        <taxon>Tracheophyta</taxon>
        <taxon>Spermatophyta</taxon>
        <taxon>Magnoliopsida</taxon>
        <taxon>eudicotyledons</taxon>
        <taxon>Gunneridae</taxon>
        <taxon>Pentapetalae</taxon>
        <taxon>asterids</taxon>
        <taxon>lamiids</taxon>
        <taxon>Lamiales</taxon>
        <taxon>Pedaliaceae</taxon>
        <taxon>Sesamum</taxon>
    </lineage>
</organism>
<dbReference type="GO" id="GO:0006355">
    <property type="term" value="P:regulation of DNA-templated transcription"/>
    <property type="evidence" value="ECO:0007669"/>
    <property type="project" value="InterPro"/>
</dbReference>
<sequence length="331" mass="36211">MNLNSSPSLPFPIDQISDDDHHHHQSHHPFGPNPSPSVSCHIFFNSSTTQDHTGYSYDHRQLYHPQHHSDDNYGANYHGASTCEIKNKVEGGLKLTLWKKEDDDEEYDESIVADKSSTNPVKWMSSKMRLMQKMKNPTTTTTTTDRVALKISSSATAPTKVEDQKLQPSSSLETDLSSNSFPSNNNSPIRVCADCNTTKTPLWRSGPKGPKSLCNACGIRQRKARRAMAAAAAAANGSLTDQAPAMKIKVQHKEKSGKNGHATQLKKRCKTAVDATSTAGSSSPSNGQKKPGFEDFLINLSKNLAFHRVFPEDEKDAAILLMALSSGLLHG</sequence>
<dbReference type="PROSITE" id="PS50114">
    <property type="entry name" value="GATA_ZN_FINGER_2"/>
    <property type="match status" value="1"/>
</dbReference>
<evidence type="ECO:0000313" key="13">
    <source>
        <dbReference type="EMBL" id="KAK4432906.1"/>
    </source>
</evidence>
<feature type="region of interest" description="Disordered" evidence="11">
    <location>
        <begin position="1"/>
        <end position="34"/>
    </location>
</feature>
<keyword evidence="4" id="KW-0862">Zinc</keyword>
<feature type="compositionally biased region" description="Low complexity" evidence="11">
    <location>
        <begin position="169"/>
        <end position="187"/>
    </location>
</feature>
<evidence type="ECO:0000256" key="4">
    <source>
        <dbReference type="ARBA" id="ARBA00022833"/>
    </source>
</evidence>
<dbReference type="PANTHER" id="PTHR47255:SF4">
    <property type="entry name" value="GATA ZINC FINGER DOMAIN-CONTAINING PROTEIN 12"/>
    <property type="match status" value="1"/>
</dbReference>
<dbReference type="PROSITE" id="PS00344">
    <property type="entry name" value="GATA_ZN_FINGER_1"/>
    <property type="match status" value="1"/>
</dbReference>
<comment type="subcellular location">
    <subcellularLocation>
        <location evidence="1">Nucleus</location>
    </subcellularLocation>
</comment>
<dbReference type="InterPro" id="IPR000679">
    <property type="entry name" value="Znf_GATA"/>
</dbReference>
<dbReference type="AlphaFoldDB" id="A0AAE2CSG9"/>